<comment type="subcellular location">
    <subcellularLocation>
        <location evidence="1">Cell membrane</location>
        <topology evidence="1">Multi-pass membrane protein</topology>
    </subcellularLocation>
</comment>
<feature type="transmembrane region" description="Helical" evidence="8">
    <location>
        <begin position="195"/>
        <end position="216"/>
    </location>
</feature>
<dbReference type="EMBL" id="JASVWF010000002">
    <property type="protein sequence ID" value="MDL5156138.1"/>
    <property type="molecule type" value="Genomic_DNA"/>
</dbReference>
<keyword evidence="2" id="KW-0813">Transport</keyword>
<keyword evidence="5 8" id="KW-1133">Transmembrane helix</keyword>
<evidence type="ECO:0000256" key="1">
    <source>
        <dbReference type="ARBA" id="ARBA00004651"/>
    </source>
</evidence>
<dbReference type="PROSITE" id="PS50850">
    <property type="entry name" value="MFS"/>
    <property type="match status" value="1"/>
</dbReference>
<feature type="transmembrane region" description="Helical" evidence="8">
    <location>
        <begin position="126"/>
        <end position="149"/>
    </location>
</feature>
<dbReference type="PANTHER" id="PTHR43045:SF1">
    <property type="entry name" value="SHIKIMATE TRANSPORTER"/>
    <property type="match status" value="1"/>
</dbReference>
<feature type="transmembrane region" description="Helical" evidence="8">
    <location>
        <begin position="338"/>
        <end position="362"/>
    </location>
</feature>
<dbReference type="SUPFAM" id="SSF103473">
    <property type="entry name" value="MFS general substrate transporter"/>
    <property type="match status" value="1"/>
</dbReference>
<evidence type="ECO:0000256" key="8">
    <source>
        <dbReference type="SAM" id="Phobius"/>
    </source>
</evidence>
<dbReference type="InterPro" id="IPR005829">
    <property type="entry name" value="Sugar_transporter_CS"/>
</dbReference>
<evidence type="ECO:0000256" key="2">
    <source>
        <dbReference type="ARBA" id="ARBA00022448"/>
    </source>
</evidence>
<keyword evidence="6 8" id="KW-0472">Membrane</keyword>
<evidence type="ECO:0000256" key="3">
    <source>
        <dbReference type="ARBA" id="ARBA00022475"/>
    </source>
</evidence>
<dbReference type="InterPro" id="IPR011701">
    <property type="entry name" value="MFS"/>
</dbReference>
<feature type="transmembrane region" description="Helical" evidence="8">
    <location>
        <begin position="408"/>
        <end position="428"/>
    </location>
</feature>
<evidence type="ECO:0000256" key="7">
    <source>
        <dbReference type="SAM" id="MobiDB-lite"/>
    </source>
</evidence>
<dbReference type="InterPro" id="IPR036259">
    <property type="entry name" value="MFS_trans_sf"/>
</dbReference>
<dbReference type="InterPro" id="IPR020846">
    <property type="entry name" value="MFS_dom"/>
</dbReference>
<feature type="transmembrane region" description="Helical" evidence="8">
    <location>
        <begin position="282"/>
        <end position="301"/>
    </location>
</feature>
<feature type="region of interest" description="Disordered" evidence="7">
    <location>
        <begin position="435"/>
        <end position="460"/>
    </location>
</feature>
<dbReference type="Gene3D" id="1.20.1250.20">
    <property type="entry name" value="MFS general substrate transporter like domains"/>
    <property type="match status" value="1"/>
</dbReference>
<feature type="domain" description="Major facilitator superfamily (MFS) profile" evidence="9">
    <location>
        <begin position="23"/>
        <end position="433"/>
    </location>
</feature>
<sequence length="460" mass="47896">MSHADVDPGPAERESSPAEVRRVAISSYLGNTIEFYDFILYGSAAALVFGPLFFSDLSPALATVASFATLASGYVARPLGGIVLGHFGDAIGRKKVLLLTMVLMGLASGAIGLLPTYEQIGVAAPLLLVLLRILQGFAVGGEWGGAVLLTAEHAPGRRRGFLVAIGQTGLATGGLLSTVAMALVALLPAEQLFSWGWRLPFLVSFLLLGLGLYMRLRVSESPVFRELENRPRPPRVPLVRIVRTPGLLLRSVAAALPSTVATALFGTYMISYAGVLGYSRPTILTSLCIAWAAAIVLLPLFGLLTDRIGRRPVFVFGAVSLAVVVYPAFLAVRTGSMLALTAIMVFVSAISSNACVSALAPLLSEMFPTSVRYTGVSMAYQLASLLAGLSPLVASSLVAGLGTSVGTTWIVIGTVAVGLGGAAVVWSMRDTSGSNLRTVGDPTRRPASPATAVDAAEAHS</sequence>
<organism evidence="10 11">
    <name type="scientific">Actinomycetospora termitidis</name>
    <dbReference type="NCBI Taxonomy" id="3053470"/>
    <lineage>
        <taxon>Bacteria</taxon>
        <taxon>Bacillati</taxon>
        <taxon>Actinomycetota</taxon>
        <taxon>Actinomycetes</taxon>
        <taxon>Pseudonocardiales</taxon>
        <taxon>Pseudonocardiaceae</taxon>
        <taxon>Actinomycetospora</taxon>
    </lineage>
</organism>
<evidence type="ECO:0000259" key="9">
    <source>
        <dbReference type="PROSITE" id="PS50850"/>
    </source>
</evidence>
<dbReference type="PANTHER" id="PTHR43045">
    <property type="entry name" value="SHIKIMATE TRANSPORTER"/>
    <property type="match status" value="1"/>
</dbReference>
<feature type="transmembrane region" description="Helical" evidence="8">
    <location>
        <begin position="247"/>
        <end position="270"/>
    </location>
</feature>
<feature type="transmembrane region" description="Helical" evidence="8">
    <location>
        <begin position="313"/>
        <end position="332"/>
    </location>
</feature>
<evidence type="ECO:0000313" key="11">
    <source>
        <dbReference type="Proteomes" id="UP001231924"/>
    </source>
</evidence>
<evidence type="ECO:0000313" key="10">
    <source>
        <dbReference type="EMBL" id="MDL5156138.1"/>
    </source>
</evidence>
<dbReference type="CDD" id="cd17369">
    <property type="entry name" value="MFS_ShiA_like"/>
    <property type="match status" value="1"/>
</dbReference>
<feature type="transmembrane region" description="Helical" evidence="8">
    <location>
        <begin position="60"/>
        <end position="84"/>
    </location>
</feature>
<dbReference type="Pfam" id="PF07690">
    <property type="entry name" value="MFS_1"/>
    <property type="match status" value="1"/>
</dbReference>
<dbReference type="Proteomes" id="UP001231924">
    <property type="component" value="Unassembled WGS sequence"/>
</dbReference>
<name>A0ABT7M6H8_9PSEU</name>
<proteinExistence type="predicted"/>
<keyword evidence="3" id="KW-1003">Cell membrane</keyword>
<keyword evidence="11" id="KW-1185">Reference proteome</keyword>
<dbReference type="Pfam" id="PF00083">
    <property type="entry name" value="Sugar_tr"/>
    <property type="match status" value="1"/>
</dbReference>
<comment type="caution">
    <text evidence="10">The sequence shown here is derived from an EMBL/GenBank/DDBJ whole genome shotgun (WGS) entry which is preliminary data.</text>
</comment>
<dbReference type="RefSeq" id="WP_286052384.1">
    <property type="nucleotide sequence ID" value="NZ_JASVWF010000002.1"/>
</dbReference>
<keyword evidence="4 8" id="KW-0812">Transmembrane</keyword>
<dbReference type="PROSITE" id="PS00217">
    <property type="entry name" value="SUGAR_TRANSPORT_2"/>
    <property type="match status" value="1"/>
</dbReference>
<gene>
    <name evidence="10" type="ORF">QRT03_09240</name>
</gene>
<evidence type="ECO:0000256" key="6">
    <source>
        <dbReference type="ARBA" id="ARBA00023136"/>
    </source>
</evidence>
<evidence type="ECO:0000256" key="4">
    <source>
        <dbReference type="ARBA" id="ARBA00022692"/>
    </source>
</evidence>
<accession>A0ABT7M6H8</accession>
<dbReference type="InterPro" id="IPR005828">
    <property type="entry name" value="MFS_sugar_transport-like"/>
</dbReference>
<evidence type="ECO:0000256" key="5">
    <source>
        <dbReference type="ARBA" id="ARBA00022989"/>
    </source>
</evidence>
<feature type="transmembrane region" description="Helical" evidence="8">
    <location>
        <begin position="96"/>
        <end position="114"/>
    </location>
</feature>
<feature type="transmembrane region" description="Helical" evidence="8">
    <location>
        <begin position="382"/>
        <end position="402"/>
    </location>
</feature>
<reference evidence="10 11" key="1">
    <citation type="submission" date="2023-06" db="EMBL/GenBank/DDBJ databases">
        <title>Actinomycetospora Odt1-22.</title>
        <authorList>
            <person name="Supong K."/>
        </authorList>
    </citation>
    <scope>NUCLEOTIDE SEQUENCE [LARGE SCALE GENOMIC DNA]</scope>
    <source>
        <strain evidence="10 11">Odt1-22</strain>
    </source>
</reference>
<feature type="transmembrane region" description="Helical" evidence="8">
    <location>
        <begin position="161"/>
        <end position="189"/>
    </location>
</feature>
<protein>
    <submittedName>
        <fullName evidence="10">MFS transporter</fullName>
    </submittedName>
</protein>